<proteinExistence type="predicted"/>
<reference evidence="1" key="1">
    <citation type="submission" date="2022-11" db="EMBL/GenBank/DDBJ databases">
        <authorList>
            <person name="Morgan W.R."/>
            <person name="Tartar A."/>
        </authorList>
    </citation>
    <scope>NUCLEOTIDE SEQUENCE</scope>
    <source>
        <strain evidence="1">ARSEF 373</strain>
    </source>
</reference>
<evidence type="ECO:0000313" key="2">
    <source>
        <dbReference type="Proteomes" id="UP001146120"/>
    </source>
</evidence>
<dbReference type="AlphaFoldDB" id="A0AAV2ZDK9"/>
<sequence>MDDLVIGFMSLECPNSFRSSLLNMLNHTLEAYRLQLVAMSSEDNRRLPVESNLECSFHSTQLSVLSSDGQLLILDPVAEHVVVIQLDVTVRSESYRIRHSESLQRASRDALGSSKRDTTLNHVVWSFYHLYEKFPVRGLLEGSAGEGEATTKLTVARALNAQDSASAVTVDVRTLVQHFMNELRKLHKPLGALNVSEALNVEICNVK</sequence>
<dbReference type="EMBL" id="DAKRPA010000009">
    <property type="protein sequence ID" value="DBA04356.1"/>
    <property type="molecule type" value="Genomic_DNA"/>
</dbReference>
<gene>
    <name evidence="1" type="ORF">N0F65_002118</name>
</gene>
<dbReference type="Proteomes" id="UP001146120">
    <property type="component" value="Unassembled WGS sequence"/>
</dbReference>
<evidence type="ECO:0000313" key="1">
    <source>
        <dbReference type="EMBL" id="DBA04356.1"/>
    </source>
</evidence>
<organism evidence="1 2">
    <name type="scientific">Lagenidium giganteum</name>
    <dbReference type="NCBI Taxonomy" id="4803"/>
    <lineage>
        <taxon>Eukaryota</taxon>
        <taxon>Sar</taxon>
        <taxon>Stramenopiles</taxon>
        <taxon>Oomycota</taxon>
        <taxon>Peronosporomycetes</taxon>
        <taxon>Pythiales</taxon>
        <taxon>Pythiaceae</taxon>
    </lineage>
</organism>
<keyword evidence="2" id="KW-1185">Reference proteome</keyword>
<protein>
    <submittedName>
        <fullName evidence="1">Uncharacterized protein</fullName>
    </submittedName>
</protein>
<reference evidence="1" key="2">
    <citation type="journal article" date="2023" name="Microbiol Resour">
        <title>Decontamination and Annotation of the Draft Genome Sequence of the Oomycete Lagenidium giganteum ARSEF 373.</title>
        <authorList>
            <person name="Morgan W.R."/>
            <person name="Tartar A."/>
        </authorList>
    </citation>
    <scope>NUCLEOTIDE SEQUENCE</scope>
    <source>
        <strain evidence="1">ARSEF 373</strain>
    </source>
</reference>
<comment type="caution">
    <text evidence="1">The sequence shown here is derived from an EMBL/GenBank/DDBJ whole genome shotgun (WGS) entry which is preliminary data.</text>
</comment>
<accession>A0AAV2ZDK9</accession>
<name>A0AAV2ZDK9_9STRA</name>